<dbReference type="InParanoid" id="B4J419"/>
<evidence type="ECO:0000313" key="12">
    <source>
        <dbReference type="EMBL" id="EDW02625.1"/>
    </source>
</evidence>
<organism evidence="13">
    <name type="scientific">Drosophila grimshawi</name>
    <name type="common">Hawaiian fruit fly</name>
    <name type="synonym">Idiomyia grimshawi</name>
    <dbReference type="NCBI Taxonomy" id="7222"/>
    <lineage>
        <taxon>Eukaryota</taxon>
        <taxon>Metazoa</taxon>
        <taxon>Ecdysozoa</taxon>
        <taxon>Arthropoda</taxon>
        <taxon>Hexapoda</taxon>
        <taxon>Insecta</taxon>
        <taxon>Pterygota</taxon>
        <taxon>Neoptera</taxon>
        <taxon>Endopterygota</taxon>
        <taxon>Diptera</taxon>
        <taxon>Brachycera</taxon>
        <taxon>Muscomorpha</taxon>
        <taxon>Ephydroidea</taxon>
        <taxon>Drosophilidae</taxon>
        <taxon>Drosophila</taxon>
        <taxon>Hawaiian Drosophila</taxon>
    </lineage>
</organism>
<keyword evidence="7" id="KW-0865">Zymogen</keyword>
<dbReference type="AlphaFoldDB" id="B4J419"/>
<dbReference type="PANTHER" id="PTHR24276:SF91">
    <property type="entry name" value="AT26814P-RELATED"/>
    <property type="match status" value="1"/>
</dbReference>
<evidence type="ECO:0000259" key="11">
    <source>
        <dbReference type="PROSITE" id="PS50240"/>
    </source>
</evidence>
<dbReference type="InterPro" id="IPR043504">
    <property type="entry name" value="Peptidase_S1_PA_chymotrypsin"/>
</dbReference>
<evidence type="ECO:0000256" key="3">
    <source>
        <dbReference type="ARBA" id="ARBA00022670"/>
    </source>
</evidence>
<comment type="similarity">
    <text evidence="2">Belongs to the peptidase S1 family.</text>
</comment>
<dbReference type="Proteomes" id="UP000001070">
    <property type="component" value="Unassembled WGS sequence"/>
</dbReference>
<evidence type="ECO:0000256" key="9">
    <source>
        <dbReference type="ARBA" id="ARBA00036320"/>
    </source>
</evidence>
<dbReference type="STRING" id="7222.B4J419"/>
<dbReference type="Pfam" id="PF00089">
    <property type="entry name" value="Trypsin"/>
    <property type="match status" value="1"/>
</dbReference>
<dbReference type="GO" id="GO:0006508">
    <property type="term" value="P:proteolysis"/>
    <property type="evidence" value="ECO:0007669"/>
    <property type="project" value="UniProtKB-KW"/>
</dbReference>
<dbReference type="GO" id="GO:0004252">
    <property type="term" value="F:serine-type endopeptidase activity"/>
    <property type="evidence" value="ECO:0007669"/>
    <property type="project" value="UniProtKB-EC"/>
</dbReference>
<reference evidence="12 13" key="1">
    <citation type="journal article" date="2007" name="Nature">
        <title>Evolution of genes and genomes on the Drosophila phylogeny.</title>
        <authorList>
            <consortium name="Drosophila 12 Genomes Consortium"/>
            <person name="Clark A.G."/>
            <person name="Eisen M.B."/>
            <person name="Smith D.R."/>
            <person name="Bergman C.M."/>
            <person name="Oliver B."/>
            <person name="Markow T.A."/>
            <person name="Kaufman T.C."/>
            <person name="Kellis M."/>
            <person name="Gelbart W."/>
            <person name="Iyer V.N."/>
            <person name="Pollard D.A."/>
            <person name="Sackton T.B."/>
            <person name="Larracuente A.M."/>
            <person name="Singh N.D."/>
            <person name="Abad J.P."/>
            <person name="Abt D.N."/>
            <person name="Adryan B."/>
            <person name="Aguade M."/>
            <person name="Akashi H."/>
            <person name="Anderson W.W."/>
            <person name="Aquadro C.F."/>
            <person name="Ardell D.H."/>
            <person name="Arguello R."/>
            <person name="Artieri C.G."/>
            <person name="Barbash D.A."/>
            <person name="Barker D."/>
            <person name="Barsanti P."/>
            <person name="Batterham P."/>
            <person name="Batzoglou S."/>
            <person name="Begun D."/>
            <person name="Bhutkar A."/>
            <person name="Blanco E."/>
            <person name="Bosak S.A."/>
            <person name="Bradley R.K."/>
            <person name="Brand A.D."/>
            <person name="Brent M.R."/>
            <person name="Brooks A.N."/>
            <person name="Brown R.H."/>
            <person name="Butlin R.K."/>
            <person name="Caggese C."/>
            <person name="Calvi B.R."/>
            <person name="Bernardo de Carvalho A."/>
            <person name="Caspi A."/>
            <person name="Castrezana S."/>
            <person name="Celniker S.E."/>
            <person name="Chang J.L."/>
            <person name="Chapple C."/>
            <person name="Chatterji S."/>
            <person name="Chinwalla A."/>
            <person name="Civetta A."/>
            <person name="Clifton S.W."/>
            <person name="Comeron J.M."/>
            <person name="Costello J.C."/>
            <person name="Coyne J.A."/>
            <person name="Daub J."/>
            <person name="David R.G."/>
            <person name="Delcher A.L."/>
            <person name="Delehaunty K."/>
            <person name="Do C.B."/>
            <person name="Ebling H."/>
            <person name="Edwards K."/>
            <person name="Eickbush T."/>
            <person name="Evans J.D."/>
            <person name="Filipski A."/>
            <person name="Findeiss S."/>
            <person name="Freyhult E."/>
            <person name="Fulton L."/>
            <person name="Fulton R."/>
            <person name="Garcia A.C."/>
            <person name="Gardiner A."/>
            <person name="Garfield D.A."/>
            <person name="Garvin B.E."/>
            <person name="Gibson G."/>
            <person name="Gilbert D."/>
            <person name="Gnerre S."/>
            <person name="Godfrey J."/>
            <person name="Good R."/>
            <person name="Gotea V."/>
            <person name="Gravely B."/>
            <person name="Greenberg A.J."/>
            <person name="Griffiths-Jones S."/>
            <person name="Gross S."/>
            <person name="Guigo R."/>
            <person name="Gustafson E.A."/>
            <person name="Haerty W."/>
            <person name="Hahn M.W."/>
            <person name="Halligan D.L."/>
            <person name="Halpern A.L."/>
            <person name="Halter G.M."/>
            <person name="Han M.V."/>
            <person name="Heger A."/>
            <person name="Hillier L."/>
            <person name="Hinrichs A.S."/>
            <person name="Holmes I."/>
            <person name="Hoskins R.A."/>
            <person name="Hubisz M.J."/>
            <person name="Hultmark D."/>
            <person name="Huntley M.A."/>
            <person name="Jaffe D.B."/>
            <person name="Jagadeeshan S."/>
            <person name="Jeck W.R."/>
            <person name="Johnson J."/>
            <person name="Jones C.D."/>
            <person name="Jordan W.C."/>
            <person name="Karpen G.H."/>
            <person name="Kataoka E."/>
            <person name="Keightley P.D."/>
            <person name="Kheradpour P."/>
            <person name="Kirkness E.F."/>
            <person name="Koerich L.B."/>
            <person name="Kristiansen K."/>
            <person name="Kudrna D."/>
            <person name="Kulathinal R.J."/>
            <person name="Kumar S."/>
            <person name="Kwok R."/>
            <person name="Lander E."/>
            <person name="Langley C.H."/>
            <person name="Lapoint R."/>
            <person name="Lazzaro B.P."/>
            <person name="Lee S.J."/>
            <person name="Levesque L."/>
            <person name="Li R."/>
            <person name="Lin C.F."/>
            <person name="Lin M.F."/>
            <person name="Lindblad-Toh K."/>
            <person name="Llopart A."/>
            <person name="Long M."/>
            <person name="Low L."/>
            <person name="Lozovsky E."/>
            <person name="Lu J."/>
            <person name="Luo M."/>
            <person name="Machado C.A."/>
            <person name="Makalowski W."/>
            <person name="Marzo M."/>
            <person name="Matsuda M."/>
            <person name="Matzkin L."/>
            <person name="McAllister B."/>
            <person name="McBride C.S."/>
            <person name="McKernan B."/>
            <person name="McKernan K."/>
            <person name="Mendez-Lago M."/>
            <person name="Minx P."/>
            <person name="Mollenhauer M.U."/>
            <person name="Montooth K."/>
            <person name="Mount S.M."/>
            <person name="Mu X."/>
            <person name="Myers E."/>
            <person name="Negre B."/>
            <person name="Newfeld S."/>
            <person name="Nielsen R."/>
            <person name="Noor M.A."/>
            <person name="O'Grady P."/>
            <person name="Pachter L."/>
            <person name="Papaceit M."/>
            <person name="Parisi M.J."/>
            <person name="Parisi M."/>
            <person name="Parts L."/>
            <person name="Pedersen J.S."/>
            <person name="Pesole G."/>
            <person name="Phillippy A.M."/>
            <person name="Ponting C.P."/>
            <person name="Pop M."/>
            <person name="Porcelli D."/>
            <person name="Powell J.R."/>
            <person name="Prohaska S."/>
            <person name="Pruitt K."/>
            <person name="Puig M."/>
            <person name="Quesneville H."/>
            <person name="Ram K.R."/>
            <person name="Rand D."/>
            <person name="Rasmussen M.D."/>
            <person name="Reed L.K."/>
            <person name="Reenan R."/>
            <person name="Reily A."/>
            <person name="Remington K.A."/>
            <person name="Rieger T.T."/>
            <person name="Ritchie M.G."/>
            <person name="Robin C."/>
            <person name="Rogers Y.H."/>
            <person name="Rohde C."/>
            <person name="Rozas J."/>
            <person name="Rubenfield M.J."/>
            <person name="Ruiz A."/>
            <person name="Russo S."/>
            <person name="Salzberg S.L."/>
            <person name="Sanchez-Gracia A."/>
            <person name="Saranga D.J."/>
            <person name="Sato H."/>
            <person name="Schaeffer S.W."/>
            <person name="Schatz M.C."/>
            <person name="Schlenke T."/>
            <person name="Schwartz R."/>
            <person name="Segarra C."/>
            <person name="Singh R.S."/>
            <person name="Sirot L."/>
            <person name="Sirota M."/>
            <person name="Sisneros N.B."/>
            <person name="Smith C.D."/>
            <person name="Smith T.F."/>
            <person name="Spieth J."/>
            <person name="Stage D.E."/>
            <person name="Stark A."/>
            <person name="Stephan W."/>
            <person name="Strausberg R.L."/>
            <person name="Strempel S."/>
            <person name="Sturgill D."/>
            <person name="Sutton G."/>
            <person name="Sutton G.G."/>
            <person name="Tao W."/>
            <person name="Teichmann S."/>
            <person name="Tobari Y.N."/>
            <person name="Tomimura Y."/>
            <person name="Tsolas J.M."/>
            <person name="Valente V.L."/>
            <person name="Venter E."/>
            <person name="Venter J.C."/>
            <person name="Vicario S."/>
            <person name="Vieira F.G."/>
            <person name="Vilella A.J."/>
            <person name="Villasante A."/>
            <person name="Walenz B."/>
            <person name="Wang J."/>
            <person name="Wasserman M."/>
            <person name="Watts T."/>
            <person name="Wilson D."/>
            <person name="Wilson R.K."/>
            <person name="Wing R.A."/>
            <person name="Wolfner M.F."/>
            <person name="Wong A."/>
            <person name="Wong G.K."/>
            <person name="Wu C.I."/>
            <person name="Wu G."/>
            <person name="Yamamoto D."/>
            <person name="Yang H.P."/>
            <person name="Yang S.P."/>
            <person name="Yorke J.A."/>
            <person name="Yoshida K."/>
            <person name="Zdobnov E."/>
            <person name="Zhang P."/>
            <person name="Zhang Y."/>
            <person name="Zimin A.V."/>
            <person name="Baldwin J."/>
            <person name="Abdouelleil A."/>
            <person name="Abdulkadir J."/>
            <person name="Abebe A."/>
            <person name="Abera B."/>
            <person name="Abreu J."/>
            <person name="Acer S.C."/>
            <person name="Aftuck L."/>
            <person name="Alexander A."/>
            <person name="An P."/>
            <person name="Anderson E."/>
            <person name="Anderson S."/>
            <person name="Arachi H."/>
            <person name="Azer M."/>
            <person name="Bachantsang P."/>
            <person name="Barry A."/>
            <person name="Bayul T."/>
            <person name="Berlin A."/>
            <person name="Bessette D."/>
            <person name="Bloom T."/>
            <person name="Blye J."/>
            <person name="Boguslavskiy L."/>
            <person name="Bonnet C."/>
            <person name="Boukhgalter B."/>
            <person name="Bourzgui I."/>
            <person name="Brown A."/>
            <person name="Cahill P."/>
            <person name="Channer S."/>
            <person name="Cheshatsang Y."/>
            <person name="Chuda L."/>
            <person name="Citroen M."/>
            <person name="Collymore A."/>
            <person name="Cooke P."/>
            <person name="Costello M."/>
            <person name="D'Aco K."/>
            <person name="Daza R."/>
            <person name="De Haan G."/>
            <person name="DeGray S."/>
            <person name="DeMaso C."/>
            <person name="Dhargay N."/>
            <person name="Dooley K."/>
            <person name="Dooley E."/>
            <person name="Doricent M."/>
            <person name="Dorje P."/>
            <person name="Dorjee K."/>
            <person name="Dupes A."/>
            <person name="Elong R."/>
            <person name="Falk J."/>
            <person name="Farina A."/>
            <person name="Faro S."/>
            <person name="Ferguson D."/>
            <person name="Fisher S."/>
            <person name="Foley C.D."/>
            <person name="Franke A."/>
            <person name="Friedrich D."/>
            <person name="Gadbois L."/>
            <person name="Gearin G."/>
            <person name="Gearin C.R."/>
            <person name="Giannoukos G."/>
            <person name="Goode T."/>
            <person name="Graham J."/>
            <person name="Grandbois E."/>
            <person name="Grewal S."/>
            <person name="Gyaltsen K."/>
            <person name="Hafez N."/>
            <person name="Hagos B."/>
            <person name="Hall J."/>
            <person name="Henson C."/>
            <person name="Hollinger A."/>
            <person name="Honan T."/>
            <person name="Huard M.D."/>
            <person name="Hughes L."/>
            <person name="Hurhula B."/>
            <person name="Husby M.E."/>
            <person name="Kamat A."/>
            <person name="Kanga B."/>
            <person name="Kashin S."/>
            <person name="Khazanovich D."/>
            <person name="Kisner P."/>
            <person name="Lance K."/>
            <person name="Lara M."/>
            <person name="Lee W."/>
            <person name="Lennon N."/>
            <person name="Letendre F."/>
            <person name="LeVine R."/>
            <person name="Lipovsky A."/>
            <person name="Liu X."/>
            <person name="Liu J."/>
            <person name="Liu S."/>
            <person name="Lokyitsang T."/>
            <person name="Lokyitsang Y."/>
            <person name="Lubonja R."/>
            <person name="Lui A."/>
            <person name="MacDonald P."/>
            <person name="Magnisalis V."/>
            <person name="Maru K."/>
            <person name="Matthews C."/>
            <person name="McCusker W."/>
            <person name="McDonough S."/>
            <person name="Mehta T."/>
            <person name="Meldrim J."/>
            <person name="Meneus L."/>
            <person name="Mihai O."/>
            <person name="Mihalev A."/>
            <person name="Mihova T."/>
            <person name="Mittelman R."/>
            <person name="Mlenga V."/>
            <person name="Montmayeur A."/>
            <person name="Mulrain L."/>
            <person name="Navidi A."/>
            <person name="Naylor J."/>
            <person name="Negash T."/>
            <person name="Nguyen T."/>
            <person name="Nguyen N."/>
            <person name="Nicol R."/>
            <person name="Norbu C."/>
            <person name="Norbu N."/>
            <person name="Novod N."/>
            <person name="O'Neill B."/>
            <person name="Osman S."/>
            <person name="Markiewicz E."/>
            <person name="Oyono O.L."/>
            <person name="Patti C."/>
            <person name="Phunkhang P."/>
            <person name="Pierre F."/>
            <person name="Priest M."/>
            <person name="Raghuraman S."/>
            <person name="Rege F."/>
            <person name="Reyes R."/>
            <person name="Rise C."/>
            <person name="Rogov P."/>
            <person name="Ross K."/>
            <person name="Ryan E."/>
            <person name="Settipalli S."/>
            <person name="Shea T."/>
            <person name="Sherpa N."/>
            <person name="Shi L."/>
            <person name="Shih D."/>
            <person name="Sparrow T."/>
            <person name="Spaulding J."/>
            <person name="Stalker J."/>
            <person name="Stange-Thomann N."/>
            <person name="Stavropoulos S."/>
            <person name="Stone C."/>
            <person name="Strader C."/>
            <person name="Tesfaye S."/>
            <person name="Thomson T."/>
            <person name="Thoulutsang Y."/>
            <person name="Thoulutsang D."/>
            <person name="Topham K."/>
            <person name="Topping I."/>
            <person name="Tsamla T."/>
            <person name="Vassiliev H."/>
            <person name="Vo A."/>
            <person name="Wangchuk T."/>
            <person name="Wangdi T."/>
            <person name="Weiand M."/>
            <person name="Wilkinson J."/>
            <person name="Wilson A."/>
            <person name="Yadav S."/>
            <person name="Young G."/>
            <person name="Yu Q."/>
            <person name="Zembek L."/>
            <person name="Zhong D."/>
            <person name="Zimmer A."/>
            <person name="Zwirko Z."/>
            <person name="Jaffe D.B."/>
            <person name="Alvarez P."/>
            <person name="Brockman W."/>
            <person name="Butler J."/>
            <person name="Chin C."/>
            <person name="Gnerre S."/>
            <person name="Grabherr M."/>
            <person name="Kleber M."/>
            <person name="Mauceli E."/>
            <person name="MacCallum I."/>
        </authorList>
    </citation>
    <scope>NUCLEOTIDE SEQUENCE [LARGE SCALE GENOMIC DNA]</scope>
    <source>
        <strain evidence="13">Tucson 15287-2541.00</strain>
    </source>
</reference>
<evidence type="ECO:0000256" key="6">
    <source>
        <dbReference type="ARBA" id="ARBA00022825"/>
    </source>
</evidence>
<dbReference type="SMART" id="SM00020">
    <property type="entry name" value="Tryp_SPc"/>
    <property type="match status" value="1"/>
</dbReference>
<dbReference type="PROSITE" id="PS50240">
    <property type="entry name" value="TRYPSIN_DOM"/>
    <property type="match status" value="1"/>
</dbReference>
<evidence type="ECO:0000256" key="1">
    <source>
        <dbReference type="ARBA" id="ARBA00004239"/>
    </source>
</evidence>
<accession>B4J419</accession>
<protein>
    <recommendedName>
        <fullName evidence="10">trypsin</fullName>
        <ecNumber evidence="10">3.4.21.4</ecNumber>
    </recommendedName>
</protein>
<name>B4J419_DROGR</name>
<dbReference type="EMBL" id="CH916367">
    <property type="protein sequence ID" value="EDW02625.1"/>
    <property type="molecule type" value="Genomic_DNA"/>
</dbReference>
<dbReference type="InterPro" id="IPR050430">
    <property type="entry name" value="Peptidase_S1"/>
</dbReference>
<comment type="subcellular location">
    <subcellularLocation>
        <location evidence="1">Secreted</location>
        <location evidence="1">Extracellular space</location>
    </subcellularLocation>
</comment>
<dbReference type="EC" id="3.4.21.4" evidence="10"/>
<dbReference type="InterPro" id="IPR009003">
    <property type="entry name" value="Peptidase_S1_PA"/>
</dbReference>
<dbReference type="KEGG" id="dgr:6560370"/>
<dbReference type="CDD" id="cd00190">
    <property type="entry name" value="Tryp_SPc"/>
    <property type="match status" value="1"/>
</dbReference>
<dbReference type="InterPro" id="IPR001254">
    <property type="entry name" value="Trypsin_dom"/>
</dbReference>
<dbReference type="SUPFAM" id="SSF50494">
    <property type="entry name" value="Trypsin-like serine proteases"/>
    <property type="match status" value="1"/>
</dbReference>
<evidence type="ECO:0000256" key="5">
    <source>
        <dbReference type="ARBA" id="ARBA00022801"/>
    </source>
</evidence>
<gene>
    <name evidence="12" type="primary">Dgri\GH19781</name>
    <name evidence="12" type="ORF">Dgri_GH19781</name>
</gene>
<evidence type="ECO:0000256" key="4">
    <source>
        <dbReference type="ARBA" id="ARBA00022729"/>
    </source>
</evidence>
<comment type="catalytic activity">
    <reaction evidence="9">
        <text>Preferential cleavage: Arg-|-Xaa, Lys-|-Xaa.</text>
        <dbReference type="EC" id="3.4.21.4"/>
    </reaction>
</comment>
<dbReference type="InterPro" id="IPR001314">
    <property type="entry name" value="Peptidase_S1A"/>
</dbReference>
<keyword evidence="13" id="KW-1185">Reference proteome</keyword>
<evidence type="ECO:0000256" key="7">
    <source>
        <dbReference type="ARBA" id="ARBA00023145"/>
    </source>
</evidence>
<dbReference type="HOGENOM" id="CLU_006842_7_2_1"/>
<keyword evidence="6" id="KW-0720">Serine protease</keyword>
<keyword evidence="4" id="KW-0732">Signal</keyword>
<keyword evidence="8" id="KW-1015">Disulfide bond</keyword>
<evidence type="ECO:0000256" key="8">
    <source>
        <dbReference type="ARBA" id="ARBA00023157"/>
    </source>
</evidence>
<keyword evidence="3" id="KW-0645">Protease</keyword>
<dbReference type="OMA" id="TICAGRF"/>
<evidence type="ECO:0000313" key="13">
    <source>
        <dbReference type="Proteomes" id="UP000001070"/>
    </source>
</evidence>
<evidence type="ECO:0000256" key="2">
    <source>
        <dbReference type="ARBA" id="ARBA00007664"/>
    </source>
</evidence>
<sequence length="275" mass="30814">MADNRRLKLRKRLASPIKNELTDELGKYVVSIRSRRPQIIFGDNHYCGGAIIAPRYVLTAAKCSMNKYKVMHPIRSIVVVGGTANRLKEVDTTVTNAVKKIFVPDNFTLYSKNNIAILLLEAAWPTDNPRIDIIKLPDVAPNYNDIYMVLGWGRMYKGGPLAANLVHIDVKLLDRKTCLIMLKGLYPEMLCAGNFHDELDSNPCAGDTGDPMIRNNTLIGIVSHRVGCGTSEMPSIYTDVWYHTNWIKDTMQNMAHPFDAKFLNLLLVALIALLA</sequence>
<evidence type="ECO:0000256" key="10">
    <source>
        <dbReference type="ARBA" id="ARBA00038868"/>
    </source>
</evidence>
<dbReference type="Gene3D" id="2.40.10.10">
    <property type="entry name" value="Trypsin-like serine proteases"/>
    <property type="match status" value="1"/>
</dbReference>
<dbReference type="PRINTS" id="PR00722">
    <property type="entry name" value="CHYMOTRYPSIN"/>
</dbReference>
<dbReference type="OrthoDB" id="10059102at2759"/>
<feature type="domain" description="Peptidase S1" evidence="11">
    <location>
        <begin position="28"/>
        <end position="252"/>
    </location>
</feature>
<dbReference type="SMR" id="B4J419"/>
<dbReference type="eggNOG" id="KOG3627">
    <property type="taxonomic scope" value="Eukaryota"/>
</dbReference>
<keyword evidence="5" id="KW-0378">Hydrolase</keyword>
<proteinExistence type="inferred from homology"/>
<dbReference type="PANTHER" id="PTHR24276">
    <property type="entry name" value="POLYSERASE-RELATED"/>
    <property type="match status" value="1"/>
</dbReference>
<dbReference type="GO" id="GO:0005576">
    <property type="term" value="C:extracellular region"/>
    <property type="evidence" value="ECO:0007669"/>
    <property type="project" value="UniProtKB-SubCell"/>
</dbReference>
<dbReference type="PhylomeDB" id="B4J419"/>